<name>A0A4R8A2G1_9ACTN</name>
<reference evidence="1 2" key="1">
    <citation type="submission" date="2019-03" db="EMBL/GenBank/DDBJ databases">
        <title>Genomic Encyclopedia of Type Strains, Phase III (KMG-III): the genomes of soil and plant-associated and newly described type strains.</title>
        <authorList>
            <person name="Whitman W."/>
        </authorList>
    </citation>
    <scope>NUCLEOTIDE SEQUENCE [LARGE SCALE GENOMIC DNA]</scope>
    <source>
        <strain evidence="1 2">VKM Ac-2570</strain>
    </source>
</reference>
<organism evidence="1 2">
    <name type="scientific">Kribbella kalugense</name>
    <dbReference type="NCBI Taxonomy" id="2512221"/>
    <lineage>
        <taxon>Bacteria</taxon>
        <taxon>Bacillati</taxon>
        <taxon>Actinomycetota</taxon>
        <taxon>Actinomycetes</taxon>
        <taxon>Propionibacteriales</taxon>
        <taxon>Kribbellaceae</taxon>
        <taxon>Kribbella</taxon>
    </lineage>
</organism>
<gene>
    <name evidence="1" type="ORF">EV650_3284</name>
</gene>
<accession>A0A4R8A2G1</accession>
<keyword evidence="2" id="KW-1185">Reference proteome</keyword>
<dbReference type="AlphaFoldDB" id="A0A4R8A2G1"/>
<dbReference type="EMBL" id="SODF01000001">
    <property type="protein sequence ID" value="TDW24405.1"/>
    <property type="molecule type" value="Genomic_DNA"/>
</dbReference>
<sequence length="122" mass="13876">MATWQDVERIAGELAGAKPGHAHEGSSTFDIGRHPFARLRWDDTGREILQFWSLDLDAPDILADRSDVFFVVNVFKVKATIWAWLDRLGETELTEILTDSWLARRGVRAVPSKDDRRGPRDS</sequence>
<proteinExistence type="predicted"/>
<dbReference type="Proteomes" id="UP000295447">
    <property type="component" value="Unassembled WGS sequence"/>
</dbReference>
<dbReference type="OrthoDB" id="954305at2"/>
<protein>
    <recommendedName>
        <fullName evidence="3">YjbR protein</fullName>
    </recommendedName>
</protein>
<evidence type="ECO:0000313" key="1">
    <source>
        <dbReference type="EMBL" id="TDW24405.1"/>
    </source>
</evidence>
<dbReference type="RefSeq" id="WP_134119585.1">
    <property type="nucleotide sequence ID" value="NZ_SODF01000001.1"/>
</dbReference>
<evidence type="ECO:0000313" key="2">
    <source>
        <dbReference type="Proteomes" id="UP000295447"/>
    </source>
</evidence>
<evidence type="ECO:0008006" key="3">
    <source>
        <dbReference type="Google" id="ProtNLM"/>
    </source>
</evidence>
<comment type="caution">
    <text evidence="1">The sequence shown here is derived from an EMBL/GenBank/DDBJ whole genome shotgun (WGS) entry which is preliminary data.</text>
</comment>